<dbReference type="AlphaFoldDB" id="A0A9D5Q4J5"/>
<comment type="caution">
    <text evidence="1">The sequence shown here is derived from an EMBL/GenBank/DDBJ whole genome shotgun (WGS) entry which is preliminary data.</text>
</comment>
<proteinExistence type="predicted"/>
<name>A0A9D5Q4J5_9BACT</name>
<organism evidence="1 2">
    <name type="scientific">candidate division KSB3 bacterium</name>
    <dbReference type="NCBI Taxonomy" id="2044937"/>
    <lineage>
        <taxon>Bacteria</taxon>
        <taxon>candidate division KSB3</taxon>
    </lineage>
</organism>
<protein>
    <submittedName>
        <fullName evidence="1">N-acetyltransferase</fullName>
    </submittedName>
</protein>
<accession>A0A9D5Q4J5</accession>
<gene>
    <name evidence="1" type="ORF">GF339_00335</name>
</gene>
<dbReference type="Proteomes" id="UP000649604">
    <property type="component" value="Unassembled WGS sequence"/>
</dbReference>
<feature type="non-terminal residue" evidence="1">
    <location>
        <position position="50"/>
    </location>
</feature>
<evidence type="ECO:0000313" key="1">
    <source>
        <dbReference type="EMBL" id="MBD3322996.1"/>
    </source>
</evidence>
<sequence length="50" mass="5605">MNQDAVTYRREVITADVRHVRAILESSGFFSEAEVAVAEELVQERLAKGL</sequence>
<evidence type="ECO:0000313" key="2">
    <source>
        <dbReference type="Proteomes" id="UP000649604"/>
    </source>
</evidence>
<dbReference type="EMBL" id="WJJP01000008">
    <property type="protein sequence ID" value="MBD3322996.1"/>
    <property type="molecule type" value="Genomic_DNA"/>
</dbReference>
<reference evidence="1" key="1">
    <citation type="submission" date="2019-11" db="EMBL/GenBank/DDBJ databases">
        <title>Microbial mats filling the niche in hypersaline microbial mats.</title>
        <authorList>
            <person name="Wong H.L."/>
            <person name="Macleod F.I."/>
            <person name="White R.A. III"/>
            <person name="Burns B.P."/>
        </authorList>
    </citation>
    <scope>NUCLEOTIDE SEQUENCE</scope>
    <source>
        <strain evidence="1">Rbin_158</strain>
    </source>
</reference>